<protein>
    <submittedName>
        <fullName evidence="1">Uncharacterized protein</fullName>
    </submittedName>
</protein>
<dbReference type="PROSITE" id="PS51257">
    <property type="entry name" value="PROKAR_LIPOPROTEIN"/>
    <property type="match status" value="1"/>
</dbReference>
<evidence type="ECO:0000313" key="1">
    <source>
        <dbReference type="EMBL" id="QIG42851.1"/>
    </source>
</evidence>
<keyword evidence="2" id="KW-1185">Reference proteome</keyword>
<dbReference type="KEGG" id="nano:G5V58_08790"/>
<proteinExistence type="predicted"/>
<gene>
    <name evidence="1" type="ORF">G5V58_08790</name>
</gene>
<organism evidence="1 2">
    <name type="scientific">Nocardioides anomalus</name>
    <dbReference type="NCBI Taxonomy" id="2712223"/>
    <lineage>
        <taxon>Bacteria</taxon>
        <taxon>Bacillati</taxon>
        <taxon>Actinomycetota</taxon>
        <taxon>Actinomycetes</taxon>
        <taxon>Propionibacteriales</taxon>
        <taxon>Nocardioidaceae</taxon>
        <taxon>Nocardioides</taxon>
    </lineage>
</organism>
<dbReference type="AlphaFoldDB" id="A0A6G6WBX9"/>
<dbReference type="Proteomes" id="UP000502996">
    <property type="component" value="Chromosome"/>
</dbReference>
<name>A0A6G6WBX9_9ACTN</name>
<dbReference type="RefSeq" id="WP_165231187.1">
    <property type="nucleotide sequence ID" value="NZ_CP049257.1"/>
</dbReference>
<reference evidence="1 2" key="1">
    <citation type="submission" date="2020-02" db="EMBL/GenBank/DDBJ databases">
        <title>Full genome sequence of Nocardioides sp. R-3366.</title>
        <authorList>
            <person name="Im W.-T."/>
        </authorList>
    </citation>
    <scope>NUCLEOTIDE SEQUENCE [LARGE SCALE GENOMIC DNA]</scope>
    <source>
        <strain evidence="1 2">R-3366</strain>
    </source>
</reference>
<sequence length="303" mass="32797">MRAWLVVVVVALLGLAGCRDSPAARPSPPPRPLPAAAAAPAPLTYRVVAHHRLPLRVRGLAVHADHVAYVRGAGRLTWTSWRTGAAVTAYRSHGRLTMLPGGGRWCHLVDATAPGRLLTLDLSTGRVSWAARRGRATLVGELNDERIEVVHRLAHGRRGTPADLYLVDQQPHPDTPRRRLTRGGRVVAAAYDGRHQLVWTERLPRIADPHTLWTADLFRPQQPPTPVPVPEGRPFTPIAGAGYVGWTADALHLWLAPVSGGPATAVPGDLAADTWPSASGRLTARVVRDHGHDRLEVLRVDAP</sequence>
<evidence type="ECO:0000313" key="2">
    <source>
        <dbReference type="Proteomes" id="UP000502996"/>
    </source>
</evidence>
<dbReference type="EMBL" id="CP049257">
    <property type="protein sequence ID" value="QIG42851.1"/>
    <property type="molecule type" value="Genomic_DNA"/>
</dbReference>
<accession>A0A6G6WBX9</accession>